<accession>A0ABV9CJQ6</accession>
<dbReference type="InterPro" id="IPR025110">
    <property type="entry name" value="AMP-bd_C"/>
</dbReference>
<evidence type="ECO:0000313" key="5">
    <source>
        <dbReference type="EMBL" id="MFC4533221.1"/>
    </source>
</evidence>
<dbReference type="SMART" id="SM00823">
    <property type="entry name" value="PKS_PP"/>
    <property type="match status" value="1"/>
</dbReference>
<evidence type="ECO:0000259" key="4">
    <source>
        <dbReference type="PROSITE" id="PS50075"/>
    </source>
</evidence>
<dbReference type="InterPro" id="IPR045851">
    <property type="entry name" value="AMP-bd_C_sf"/>
</dbReference>
<dbReference type="PROSITE" id="PS50075">
    <property type="entry name" value="CARRIER"/>
    <property type="match status" value="1"/>
</dbReference>
<dbReference type="Gene3D" id="3.40.50.12780">
    <property type="entry name" value="N-terminal domain of ligase-like"/>
    <property type="match status" value="1"/>
</dbReference>
<dbReference type="Proteomes" id="UP001596004">
    <property type="component" value="Unassembled WGS sequence"/>
</dbReference>
<dbReference type="InterPro" id="IPR020845">
    <property type="entry name" value="AMP-binding_CS"/>
</dbReference>
<dbReference type="InterPro" id="IPR023213">
    <property type="entry name" value="CAT-like_dom_sf"/>
</dbReference>
<evidence type="ECO:0000313" key="6">
    <source>
        <dbReference type="Proteomes" id="UP001596004"/>
    </source>
</evidence>
<dbReference type="PROSITE" id="PS00455">
    <property type="entry name" value="AMP_BINDING"/>
    <property type="match status" value="1"/>
</dbReference>
<dbReference type="SUPFAM" id="SSF47336">
    <property type="entry name" value="ACP-like"/>
    <property type="match status" value="1"/>
</dbReference>
<dbReference type="Pfam" id="PF00550">
    <property type="entry name" value="PP-binding"/>
    <property type="match status" value="1"/>
</dbReference>
<dbReference type="InterPro" id="IPR042099">
    <property type="entry name" value="ANL_N_sf"/>
</dbReference>
<evidence type="ECO:0000256" key="1">
    <source>
        <dbReference type="ARBA" id="ARBA00001957"/>
    </source>
</evidence>
<dbReference type="InterPro" id="IPR000873">
    <property type="entry name" value="AMP-dep_synth/lig_dom"/>
</dbReference>
<comment type="caution">
    <text evidence="5">The sequence shown here is derived from an EMBL/GenBank/DDBJ whole genome shotgun (WGS) entry which is preliminary data.</text>
</comment>
<dbReference type="Pfam" id="PF00501">
    <property type="entry name" value="AMP-binding"/>
    <property type="match status" value="1"/>
</dbReference>
<dbReference type="SUPFAM" id="SSF52777">
    <property type="entry name" value="CoA-dependent acyltransferases"/>
    <property type="match status" value="2"/>
</dbReference>
<keyword evidence="6" id="KW-1185">Reference proteome</keyword>
<dbReference type="RefSeq" id="WP_380842434.1">
    <property type="nucleotide sequence ID" value="NZ_JBHSFP010000014.1"/>
</dbReference>
<organism evidence="5 6">
    <name type="scientific">Sphaerisporangium dianthi</name>
    <dbReference type="NCBI Taxonomy" id="1436120"/>
    <lineage>
        <taxon>Bacteria</taxon>
        <taxon>Bacillati</taxon>
        <taxon>Actinomycetota</taxon>
        <taxon>Actinomycetes</taxon>
        <taxon>Streptosporangiales</taxon>
        <taxon>Streptosporangiaceae</taxon>
        <taxon>Sphaerisporangium</taxon>
    </lineage>
</organism>
<name>A0ABV9CJQ6_9ACTN</name>
<sequence length="1023" mass="108933">MSDRAPEFRGPFTDYPYGEHIDGWIDRQASLNPAAPALRWRGQEVSYADLVVDAETMAVALAERGVGPGDIVTVRMRRGPRMVAALLAVLKRGAAYAAVPLDWPRARHEQLSALVNPRLEITGAGGAWRGDAVTTASLLREGLRLPPAEPPGRGSGQDPCCVFLTSGSTGAPKAVLAPHRGVVRAALDPLHVLDGPMHSLQCASVAWDIFALELWVPLMRGGTCTLYEEGHLTAAGIRDAVAQGVNVLALPAVLFNAALDDDPRCLAGIDLMVTGGERASARHFAACLREHPGMRLVHAYGPVESSIAATAHVVTGAGEQDDVPIGRPIVNTTVYLLDPDRRPSAPGEVGEIAVGGDGLARGYLGDPEATADRFPTLDLAGRPRRVYLTGDLARVDEGGDLVFVGRRDRQVKIRGFRVELGEVEHAIERVPGVGRAGAVALPVGGRAPERLAAFYTPAPGAPAPAAPETVREHLRGRLPEVFVPATLVPLAALPLLANGKVDYAALPDLLPEESAGAGEGEGEDAGTELKAVLELAGDLLGRTVYSGDDLFGLGGTSLTAVRLANRLRLRLGRAVTAAEILELRTPARIAPLLQAGPTVCAEAEERAPEWADGLPCNQYRFWLAEWLDPEADQALIGMRYRLTGPLDRAALAQAVDTVVGRHEALRTRLPAVRRRPVIEVLDPAALPSAFTVAEPADLAAAQERAEAFARRRYHIGRDVPLGVLLIPLGPDDHLLVLSAHHSGFDGWSEVLFWREVGLAYTELVNGRRPPYRVATSFHRVIAKQERYEAPRFDEACRYWTDQLRGMPGLPLGGSTAEVGPAAEIPLPIGRSLLERAAGAAAAAGGTATALFLAAYVRALRARTGATDFPVTVPVAGRSIPEAEDVIGCFASLITLRFPGFPDDPAAAVAAAAGALRAAVASPIVPIDRLYEPPAGTPRHPLLQVRFAMHNYAPGRIDLPGVACEGERIGPPVERSDVAFEVWPEPRPRAMLRYRADLLTEADARLLGERCVAEAESLVAHLSV</sequence>
<dbReference type="PANTHER" id="PTHR45527:SF1">
    <property type="entry name" value="FATTY ACID SYNTHASE"/>
    <property type="match status" value="1"/>
</dbReference>
<dbReference type="EMBL" id="JBHSFP010000014">
    <property type="protein sequence ID" value="MFC4533221.1"/>
    <property type="molecule type" value="Genomic_DNA"/>
</dbReference>
<evidence type="ECO:0000256" key="3">
    <source>
        <dbReference type="ARBA" id="ARBA00022553"/>
    </source>
</evidence>
<protein>
    <submittedName>
        <fullName evidence="5">AMP-binding protein</fullName>
    </submittedName>
</protein>
<dbReference type="Gene3D" id="3.30.559.10">
    <property type="entry name" value="Chloramphenicol acetyltransferase-like domain"/>
    <property type="match status" value="1"/>
</dbReference>
<dbReference type="Gene3D" id="3.30.559.30">
    <property type="entry name" value="Nonribosomal peptide synthetase, condensation domain"/>
    <property type="match status" value="1"/>
</dbReference>
<dbReference type="PANTHER" id="PTHR45527">
    <property type="entry name" value="NONRIBOSOMAL PEPTIDE SYNTHETASE"/>
    <property type="match status" value="1"/>
</dbReference>
<dbReference type="Gene3D" id="1.10.1200.10">
    <property type="entry name" value="ACP-like"/>
    <property type="match status" value="1"/>
</dbReference>
<proteinExistence type="predicted"/>
<dbReference type="SUPFAM" id="SSF56801">
    <property type="entry name" value="Acetyl-CoA synthetase-like"/>
    <property type="match status" value="1"/>
</dbReference>
<feature type="domain" description="Carrier" evidence="4">
    <location>
        <begin position="523"/>
        <end position="597"/>
    </location>
</feature>
<dbReference type="Gene3D" id="3.30.300.30">
    <property type="match status" value="1"/>
</dbReference>
<dbReference type="InterPro" id="IPR036736">
    <property type="entry name" value="ACP-like_sf"/>
</dbReference>
<keyword evidence="3" id="KW-0597">Phosphoprotein</keyword>
<dbReference type="Pfam" id="PF13193">
    <property type="entry name" value="AMP-binding_C"/>
    <property type="match status" value="1"/>
</dbReference>
<dbReference type="InterPro" id="IPR001242">
    <property type="entry name" value="Condensation_dom"/>
</dbReference>
<evidence type="ECO:0000256" key="2">
    <source>
        <dbReference type="ARBA" id="ARBA00022450"/>
    </source>
</evidence>
<gene>
    <name evidence="5" type="ORF">ACFO60_20810</name>
</gene>
<comment type="cofactor">
    <cofactor evidence="1">
        <name>pantetheine 4'-phosphate</name>
        <dbReference type="ChEBI" id="CHEBI:47942"/>
    </cofactor>
</comment>
<dbReference type="InterPro" id="IPR020806">
    <property type="entry name" value="PKS_PP-bd"/>
</dbReference>
<dbReference type="InterPro" id="IPR009081">
    <property type="entry name" value="PP-bd_ACP"/>
</dbReference>
<reference evidence="6" key="1">
    <citation type="journal article" date="2019" name="Int. J. Syst. Evol. Microbiol.">
        <title>The Global Catalogue of Microorganisms (GCM) 10K type strain sequencing project: providing services to taxonomists for standard genome sequencing and annotation.</title>
        <authorList>
            <consortium name="The Broad Institute Genomics Platform"/>
            <consortium name="The Broad Institute Genome Sequencing Center for Infectious Disease"/>
            <person name="Wu L."/>
            <person name="Ma J."/>
        </authorList>
    </citation>
    <scope>NUCLEOTIDE SEQUENCE [LARGE SCALE GENOMIC DNA]</scope>
    <source>
        <strain evidence="6">CGMCC 4.7132</strain>
    </source>
</reference>
<dbReference type="Pfam" id="PF00668">
    <property type="entry name" value="Condensation"/>
    <property type="match status" value="1"/>
</dbReference>
<keyword evidence="2" id="KW-0596">Phosphopantetheine</keyword>